<comment type="caution">
    <text evidence="2">The sequence shown here is derived from an EMBL/GenBank/DDBJ whole genome shotgun (WGS) entry which is preliminary data.</text>
</comment>
<dbReference type="Gene3D" id="3.40.50.1820">
    <property type="entry name" value="alpha/beta hydrolase"/>
    <property type="match status" value="1"/>
</dbReference>
<name>K9ATT3_9STAP</name>
<dbReference type="InterPro" id="IPR050266">
    <property type="entry name" value="AB_hydrolase_sf"/>
</dbReference>
<dbReference type="PATRIC" id="fig|1229783.3.peg.2021"/>
<organism evidence="2 3">
    <name type="scientific">Staphylococcus massiliensis S46</name>
    <dbReference type="NCBI Taxonomy" id="1229783"/>
    <lineage>
        <taxon>Bacteria</taxon>
        <taxon>Bacillati</taxon>
        <taxon>Bacillota</taxon>
        <taxon>Bacilli</taxon>
        <taxon>Bacillales</taxon>
        <taxon>Staphylococcaceae</taxon>
        <taxon>Staphylococcus</taxon>
    </lineage>
</organism>
<keyword evidence="3" id="KW-1185">Reference proteome</keyword>
<dbReference type="STRING" id="1229783.C273_10137"/>
<dbReference type="InterPro" id="IPR000073">
    <property type="entry name" value="AB_hydrolase_1"/>
</dbReference>
<evidence type="ECO:0000259" key="1">
    <source>
        <dbReference type="Pfam" id="PF00561"/>
    </source>
</evidence>
<dbReference type="Pfam" id="PF00561">
    <property type="entry name" value="Abhydrolase_1"/>
    <property type="match status" value="2"/>
</dbReference>
<dbReference type="Proteomes" id="UP000009885">
    <property type="component" value="Unassembled WGS sequence"/>
</dbReference>
<sequence length="259" mass="29828">MNKMTTSDQHSIAFESTGKGIPLIMIHDLGGNMAAMNDTKQQLSKYFQVITYDVRGHGKSSKPRDYDFQDHVRDLKELMDQLDIKTAHIIGHDMGGLIGLEFANQYSNQVITLTLISSKINEQVESFCKLISQHREEIAGFSKLEAKIILFPYIYKNLEKTKTWYQEQKIYFQQREDDNAIAMRALLNYKPNFEALSTVPIFMINGRHDPYIGDHNFDNLKTLLPNARCQTFELSGHAPHIEEQDNFINVYKNFTSILA</sequence>
<evidence type="ECO:0000313" key="2">
    <source>
        <dbReference type="EMBL" id="EKU46012.1"/>
    </source>
</evidence>
<dbReference type="RefSeq" id="WP_009384630.1">
    <property type="nucleotide sequence ID" value="NZ_AMSQ01000021.1"/>
</dbReference>
<dbReference type="SUPFAM" id="SSF53474">
    <property type="entry name" value="alpha/beta-Hydrolases"/>
    <property type="match status" value="1"/>
</dbReference>
<dbReference type="PANTHER" id="PTHR43798">
    <property type="entry name" value="MONOACYLGLYCEROL LIPASE"/>
    <property type="match status" value="1"/>
</dbReference>
<dbReference type="AlphaFoldDB" id="K9ATT3"/>
<gene>
    <name evidence="2" type="ORF">C273_10137</name>
</gene>
<feature type="domain" description="AB hydrolase-1" evidence="1">
    <location>
        <begin position="22"/>
        <end position="122"/>
    </location>
</feature>
<proteinExistence type="predicted"/>
<feature type="domain" description="AB hydrolase-1" evidence="1">
    <location>
        <begin position="159"/>
        <end position="243"/>
    </location>
</feature>
<dbReference type="GO" id="GO:0016020">
    <property type="term" value="C:membrane"/>
    <property type="evidence" value="ECO:0007669"/>
    <property type="project" value="TreeGrafter"/>
</dbReference>
<dbReference type="eggNOG" id="COG2267">
    <property type="taxonomic scope" value="Bacteria"/>
</dbReference>
<dbReference type="PRINTS" id="PR00111">
    <property type="entry name" value="ABHYDROLASE"/>
</dbReference>
<dbReference type="OrthoDB" id="9805423at2"/>
<accession>K9ATT3</accession>
<evidence type="ECO:0000313" key="3">
    <source>
        <dbReference type="Proteomes" id="UP000009885"/>
    </source>
</evidence>
<protein>
    <submittedName>
        <fullName evidence="2">Esterase or lipase</fullName>
    </submittedName>
</protein>
<reference evidence="2 3" key="1">
    <citation type="journal article" date="2013" name="Genome Announc.">
        <title>Genome Sequence of Staphylococcus massiliensis Strain S46, Isolated from the Surface of Healthy Human Skin.</title>
        <authorList>
            <person name="Srivastav R."/>
            <person name="Singh A."/>
            <person name="Jangir P.K."/>
            <person name="Kumari C."/>
            <person name="Muduli S."/>
            <person name="Sharma R."/>
        </authorList>
    </citation>
    <scope>NUCLEOTIDE SEQUENCE [LARGE SCALE GENOMIC DNA]</scope>
    <source>
        <strain evidence="2 3">S46</strain>
    </source>
</reference>
<dbReference type="PANTHER" id="PTHR43798:SF28">
    <property type="entry name" value="AB HYDROLASE-1 DOMAIN-CONTAINING PROTEIN"/>
    <property type="match status" value="1"/>
</dbReference>
<dbReference type="EMBL" id="AMSQ01000021">
    <property type="protein sequence ID" value="EKU46012.1"/>
    <property type="molecule type" value="Genomic_DNA"/>
</dbReference>
<dbReference type="InterPro" id="IPR029058">
    <property type="entry name" value="AB_hydrolase_fold"/>
</dbReference>